<evidence type="ECO:0000313" key="4">
    <source>
        <dbReference type="Proteomes" id="UP000054859"/>
    </source>
</evidence>
<gene>
    <name evidence="2" type="ORF">Lade_1770</name>
    <name evidence="3" type="ORF">NCTC12735_01486</name>
</gene>
<reference evidence="2 4" key="1">
    <citation type="submission" date="2015-11" db="EMBL/GenBank/DDBJ databases">
        <title>Identification of large and diverse effector repertoires of 38 Legionella species.</title>
        <authorList>
            <person name="Burstein D."/>
            <person name="Amaro F."/>
            <person name="Zusman T."/>
            <person name="Lifshitz Z."/>
            <person name="Cohen O."/>
            <person name="Gilbert J.A."/>
            <person name="Pupko T."/>
            <person name="Shuman H.A."/>
            <person name="Segal G."/>
        </authorList>
    </citation>
    <scope>NUCLEOTIDE SEQUENCE [LARGE SCALE GENOMIC DNA]</scope>
    <source>
        <strain evidence="2 4">1762-AUS-E</strain>
    </source>
</reference>
<protein>
    <submittedName>
        <fullName evidence="3">Predicted membrane protein</fullName>
    </submittedName>
</protein>
<dbReference type="EMBL" id="LNKA01000019">
    <property type="protein sequence ID" value="KTC64476.1"/>
    <property type="molecule type" value="Genomic_DNA"/>
</dbReference>
<name>A0A0W0R063_9GAMM</name>
<feature type="transmembrane region" description="Helical" evidence="1">
    <location>
        <begin position="44"/>
        <end position="62"/>
    </location>
</feature>
<keyword evidence="1" id="KW-1133">Transmembrane helix</keyword>
<feature type="transmembrane region" description="Helical" evidence="1">
    <location>
        <begin position="21"/>
        <end position="38"/>
    </location>
</feature>
<evidence type="ECO:0000313" key="3">
    <source>
        <dbReference type="EMBL" id="VEH85844.1"/>
    </source>
</evidence>
<dbReference type="AlphaFoldDB" id="A0A0W0R063"/>
<organism evidence="2 4">
    <name type="scientific">Legionella adelaidensis</name>
    <dbReference type="NCBI Taxonomy" id="45056"/>
    <lineage>
        <taxon>Bacteria</taxon>
        <taxon>Pseudomonadati</taxon>
        <taxon>Pseudomonadota</taxon>
        <taxon>Gammaproteobacteria</taxon>
        <taxon>Legionellales</taxon>
        <taxon>Legionellaceae</taxon>
        <taxon>Legionella</taxon>
    </lineage>
</organism>
<keyword evidence="4" id="KW-1185">Reference proteome</keyword>
<reference evidence="3 5" key="2">
    <citation type="submission" date="2018-12" db="EMBL/GenBank/DDBJ databases">
        <authorList>
            <consortium name="Pathogen Informatics"/>
        </authorList>
    </citation>
    <scope>NUCLEOTIDE SEQUENCE [LARGE SCALE GENOMIC DNA]</scope>
    <source>
        <strain evidence="3 5">NCTC12735</strain>
        <plasmid evidence="5">24</plasmid>
    </source>
</reference>
<dbReference type="PATRIC" id="fig|45056.6.peg.1828"/>
<keyword evidence="1" id="KW-0472">Membrane</keyword>
<evidence type="ECO:0000256" key="1">
    <source>
        <dbReference type="SAM" id="Phobius"/>
    </source>
</evidence>
<keyword evidence="1" id="KW-0812">Transmembrane</keyword>
<feature type="transmembrane region" description="Helical" evidence="1">
    <location>
        <begin position="146"/>
        <end position="164"/>
    </location>
</feature>
<proteinExistence type="predicted"/>
<feature type="transmembrane region" description="Helical" evidence="1">
    <location>
        <begin position="122"/>
        <end position="140"/>
    </location>
</feature>
<feature type="transmembrane region" description="Helical" evidence="1">
    <location>
        <begin position="94"/>
        <end position="110"/>
    </location>
</feature>
<sequence>MLLIKNIRHSFWKVDPGSLELLNAVKTVLAIIISLLLLQNQSFITQIMAGVASAFSMQGVVAKTWQTRIKHVVIFDGIYFGVFCLGLLVRDSSYLTAILLVVVGFFANYIRRFNLETSMAPMSAWTLCFLATILPFHSITEAWVNIYGLLVGFVVSALIIIFVYPENYPRSFVNNSNRFFDALAEGIFELRRYMVQPKPDDNVDFLEIKKVLIQLANSNQLIHQSNVLAKYEEKILEQLIHQYALLSSFNMMIDAYQTIKQNNFSLPTSLILQLMQYHKKFCFILKRLVMDSNFEVFELEPIDFSQLNIRLENIPTSPTHLVMTLLNLKLSFDLLEKHLKSLVWGIDGT</sequence>
<evidence type="ECO:0000313" key="5">
    <source>
        <dbReference type="Proteomes" id="UP000281170"/>
    </source>
</evidence>
<dbReference type="OrthoDB" id="5636317at2"/>
<evidence type="ECO:0000313" key="2">
    <source>
        <dbReference type="EMBL" id="KTC64476.1"/>
    </source>
</evidence>
<accession>A0A0W0R063</accession>
<dbReference type="STRING" id="45056.Lade_1770"/>
<feature type="transmembrane region" description="Helical" evidence="1">
    <location>
        <begin position="69"/>
        <end position="88"/>
    </location>
</feature>
<dbReference type="KEGG" id="ladl:NCTC12735_01486"/>
<keyword evidence="3" id="KW-0614">Plasmid</keyword>
<geneLocation type="plasmid" evidence="3 5">
    <name>24</name>
</geneLocation>
<dbReference type="Proteomes" id="UP000054859">
    <property type="component" value="Unassembled WGS sequence"/>
</dbReference>
<dbReference type="RefSeq" id="WP_058462844.1">
    <property type="nucleotide sequence ID" value="NZ_CAAAHS010000006.1"/>
</dbReference>
<dbReference type="EMBL" id="LR134433">
    <property type="protein sequence ID" value="VEH85844.1"/>
    <property type="molecule type" value="Genomic_DNA"/>
</dbReference>
<dbReference type="Proteomes" id="UP000281170">
    <property type="component" value="Plasmid 24"/>
</dbReference>